<keyword evidence="3" id="KW-1185">Reference proteome</keyword>
<feature type="compositionally biased region" description="Basic and acidic residues" evidence="1">
    <location>
        <begin position="131"/>
        <end position="146"/>
    </location>
</feature>
<feature type="compositionally biased region" description="Low complexity" evidence="1">
    <location>
        <begin position="817"/>
        <end position="829"/>
    </location>
</feature>
<evidence type="ECO:0000313" key="2">
    <source>
        <dbReference type="EMBL" id="OLQ15657.1"/>
    </source>
</evidence>
<dbReference type="InterPro" id="IPR037919">
    <property type="entry name" value="OGT"/>
</dbReference>
<dbReference type="OrthoDB" id="418911at2759"/>
<evidence type="ECO:0000313" key="3">
    <source>
        <dbReference type="Proteomes" id="UP000186817"/>
    </source>
</evidence>
<dbReference type="Gene3D" id="1.25.40.10">
    <property type="entry name" value="Tetratricopeptide repeat domain"/>
    <property type="match status" value="3"/>
</dbReference>
<feature type="compositionally biased region" description="Polar residues" evidence="1">
    <location>
        <begin position="1219"/>
        <end position="1235"/>
    </location>
</feature>
<feature type="region of interest" description="Disordered" evidence="1">
    <location>
        <begin position="364"/>
        <end position="403"/>
    </location>
</feature>
<feature type="compositionally biased region" description="Low complexity" evidence="1">
    <location>
        <begin position="159"/>
        <end position="173"/>
    </location>
</feature>
<gene>
    <name evidence="2" type="primary">SPY</name>
    <name evidence="2" type="ORF">AK812_SmicGene132</name>
</gene>
<dbReference type="InterPro" id="IPR011990">
    <property type="entry name" value="TPR-like_helical_dom_sf"/>
</dbReference>
<dbReference type="PANTHER" id="PTHR44366:SF1">
    <property type="entry name" value="UDP-N-ACETYLGLUCOSAMINE--PEPTIDE N-ACETYLGLUCOSAMINYLTRANSFERASE 110 KDA SUBUNIT"/>
    <property type="match status" value="1"/>
</dbReference>
<accession>A0A1Q9F7M0</accession>
<keyword evidence="2" id="KW-0808">Transferase</keyword>
<feature type="compositionally biased region" description="Low complexity" evidence="1">
    <location>
        <begin position="1202"/>
        <end position="1217"/>
    </location>
</feature>
<dbReference type="EMBL" id="LSRX01000001">
    <property type="protein sequence ID" value="OLQ15657.1"/>
    <property type="molecule type" value="Genomic_DNA"/>
</dbReference>
<dbReference type="GO" id="GO:0006493">
    <property type="term" value="P:protein O-linked glycosylation"/>
    <property type="evidence" value="ECO:0007669"/>
    <property type="project" value="InterPro"/>
</dbReference>
<reference evidence="2 3" key="1">
    <citation type="submission" date="2016-02" db="EMBL/GenBank/DDBJ databases">
        <title>Genome analysis of coral dinoflagellate symbionts highlights evolutionary adaptations to a symbiotic lifestyle.</title>
        <authorList>
            <person name="Aranda M."/>
            <person name="Li Y."/>
            <person name="Liew Y.J."/>
            <person name="Baumgarten S."/>
            <person name="Simakov O."/>
            <person name="Wilson M."/>
            <person name="Piel J."/>
            <person name="Ashoor H."/>
            <person name="Bougouffa S."/>
            <person name="Bajic V.B."/>
            <person name="Ryu T."/>
            <person name="Ravasi T."/>
            <person name="Bayer T."/>
            <person name="Micklem G."/>
            <person name="Kim H."/>
            <person name="Bhak J."/>
            <person name="Lajeunesse T.C."/>
            <person name="Voolstra C.R."/>
        </authorList>
    </citation>
    <scope>NUCLEOTIDE SEQUENCE [LARGE SCALE GENOMIC DNA]</scope>
    <source>
        <strain evidence="2 3">CCMP2467</strain>
    </source>
</reference>
<organism evidence="2 3">
    <name type="scientific">Symbiodinium microadriaticum</name>
    <name type="common">Dinoflagellate</name>
    <name type="synonym">Zooxanthella microadriatica</name>
    <dbReference type="NCBI Taxonomy" id="2951"/>
    <lineage>
        <taxon>Eukaryota</taxon>
        <taxon>Sar</taxon>
        <taxon>Alveolata</taxon>
        <taxon>Dinophyceae</taxon>
        <taxon>Suessiales</taxon>
        <taxon>Symbiodiniaceae</taxon>
        <taxon>Symbiodinium</taxon>
    </lineage>
</organism>
<name>A0A1Q9F7M0_SYMMI</name>
<dbReference type="PANTHER" id="PTHR44366">
    <property type="entry name" value="UDP-N-ACETYLGLUCOSAMINE--PEPTIDE N-ACETYLGLUCOSAMINYLTRANSFERASE 110 KDA SUBUNIT"/>
    <property type="match status" value="1"/>
</dbReference>
<feature type="compositionally biased region" description="Polar residues" evidence="1">
    <location>
        <begin position="806"/>
        <end position="816"/>
    </location>
</feature>
<feature type="region of interest" description="Disordered" evidence="1">
    <location>
        <begin position="114"/>
        <end position="185"/>
    </location>
</feature>
<feature type="region of interest" description="Disordered" evidence="1">
    <location>
        <begin position="1179"/>
        <end position="1257"/>
    </location>
</feature>
<comment type="caution">
    <text evidence="2">The sequence shown here is derived from an EMBL/GenBank/DDBJ whole genome shotgun (WGS) entry which is preliminary data.</text>
</comment>
<dbReference type="Proteomes" id="UP000186817">
    <property type="component" value="Unassembled WGS sequence"/>
</dbReference>
<dbReference type="SUPFAM" id="SSF48452">
    <property type="entry name" value="TPR-like"/>
    <property type="match status" value="1"/>
</dbReference>
<keyword evidence="2" id="KW-0328">Glycosyltransferase</keyword>
<dbReference type="GO" id="GO:0097363">
    <property type="term" value="F:protein O-acetylglucosaminyltransferase activity"/>
    <property type="evidence" value="ECO:0007669"/>
    <property type="project" value="TreeGrafter"/>
</dbReference>
<feature type="compositionally biased region" description="Pro residues" evidence="1">
    <location>
        <begin position="366"/>
        <end position="384"/>
    </location>
</feature>
<protein>
    <submittedName>
        <fullName evidence="2">Putative UDP-N-acetylglucosamine--peptide N-acetylglucosaminyltransferase SPINDLY</fullName>
    </submittedName>
</protein>
<evidence type="ECO:0000256" key="1">
    <source>
        <dbReference type="SAM" id="MobiDB-lite"/>
    </source>
</evidence>
<sequence>MVARRFFLDQRRGANLTEQALLELQLDTFTYQSLLAFANRVEYILNSIPVDHQPSEQTKFTWLFSRLKKCRLLQRHIDRIKDAHEGSRVRTWDWLFSKLKDLIAELREDANETAIKDALSPSSNKPNNPPKTKEQREKDRRNREKGPNCPFAHVGPGGKAPKAGAATKAPSAAVDPKPPEVDPGEGGEFPGRMLLLGQLVYYRTDPKHREKFEPSAAPALFCGYRFDSGPESFKGVYLVLDYRKVKAGTAGSDLAVSVPFEELYVPEGEEIFPMRAAFERALEGFTEPKFPDIKGLEVPFSPLSPDSTPAKRHEYITLDRIIKYGITPGCKACKGDAVIHSPVCKVRFDGLVRADKAAEARIKSLPPTPVSIPPTPLPPAPPSADPTADPAPDALDEGRDDDRGGLGAMVNKEIFVPDDEFLARDRQFRRSKAPGNNQLVEYCCSDDSEVGFTGDMYGVDCLSIGMSSIDFANPDHVDQAKGHATSVADAIQAYLQAKIGRAPAEITKSITMDDQELPSRSMLLRLLAAAKVHTPGGQRLVAYEDFCSVARMEPALLCLFSWCLPRPPERMPVFMFESTTLGLRQPGLCARVRRTCVAQAPMVFRDDSSVALQDLNGCPMAKVGSAEDIPDGTNARVGMFSARFDRSPTETLFRGVYQILKEKNYPVLMVDAAAGKSFGKLTAAYLGKLKREKGVLLAVCTWHYAEVTDSKFSSYEELRVAHENGLDILPLRVCDDPWPPEPPCGPENKYDEMGEGAGLLDLAIGQATVYVDCRGKDENYIAKKIAETLLPGGRRPSGHGKVGSGASKTAGYSQQDTKAVVPSASPSPADTAAAKEWFDLGLKGGGERNGQRYSKQGCYIKALELDGNYVNAWLNLGVIGGGTVKGQAYDAKGCHVKALELDENNANAWRNLGVEGGGTVKGQAYDKKALELDENYAYAWNNLGIEGGGTVKGQAYDKKALELDENYANAWFNLGNQGGGTVKGQAYDEKALELDENYANAWFNLGNQGGGTVKGQAYDEKGCYVKALELDENYANAWFNLGNQGGGTVKGQAYDEKGCYVKALELDENYANAWFNLGNQGGGTVKGQAYDEKAEGVFSARCAGFRRNATRSSGMQKCGAAFTQVTADIPAEPSVSKNEMLLTATEMTRTGLVRHSTTESETIVGCVSSSAMACRGVPVPTSAPLRSAVAPCTPERARGRRSASPLSPSPSWSNDSPDGTLSATGASWSPPSNAQRRSKRRSISELSPTARMTPKELRARGMGFPWQQSDTQRAPSAWHGLSLATVGRSLPNSSPRSLQLSFSERVAKASLCLSSDSEEDDLTGKLSSPLFSPTRTEDHLAQCLKFSSGKQPGQGGTGLQIRMIRRRWLGAGACAHVRRHLHFCKVRHADVGAPAGLAQRVGMAVPGSRLLCARRLRGAQRARSFCWEVSFQDLWDHRH</sequence>
<proteinExistence type="predicted"/>
<feature type="region of interest" description="Disordered" evidence="1">
    <location>
        <begin position="792"/>
        <end position="829"/>
    </location>
</feature>